<dbReference type="SMART" id="SM00233">
    <property type="entry name" value="PH"/>
    <property type="match status" value="2"/>
</dbReference>
<feature type="region of interest" description="Disordered" evidence="16">
    <location>
        <begin position="976"/>
        <end position="1026"/>
    </location>
</feature>
<evidence type="ECO:0000259" key="17">
    <source>
        <dbReference type="PROSITE" id="PS50003"/>
    </source>
</evidence>
<name>A0A6B0RQH7_9CETA</name>
<dbReference type="PANTHER" id="PTHR13924:SF12">
    <property type="entry name" value="TRANSFORMING ACIDIC COILED-COIL-CONTAINING PROTEIN 1"/>
    <property type="match status" value="1"/>
</dbReference>
<sequence length="1026" mass="113388">MESQAATWLRVLSAFFKRSTERDYGYDYKGLEQRRAGIASSDSEGNFETPETETPIRSPLKESCESHLGLAGSGAKTQDSQEEEEELVAEVVGSCSSAAASRPSEQEAAPPAGGSRPVKDFREEPEHDASKISVVRPFSIESRNCGDVPVAPGTAALLGPAAGPGPGASPTLRPRGGPLARQHSPPLSAQGSYRFDPDLFDESSDPFKPSMTFASGDFDSPAGNQVNEILESPKKAKSRLITSGCKVKKYEAQSLALDGCSQDEGAVISQISDISNRDGHATDEEKLASTSSVQKPTGAEGKGEPEDDLEYFECSNVPVSAINHAFSSSEAGSEKDPCQKMEKDGSTVPALLESPVEKTPVSVACGAESPLDGICLSESDKTAVLTLIREEIITKEIEANEWKKKYEETRQEVLEMRKIVAEYEKTIAQMIEDEQRTSMSSQKSFQQLTMEKEQALADLNSVERSLSDLFRRYENLKGVLEGFKKNEEALKKCAQDYLARVKQEEQRYQALKIHAEEKLDKANEEIAQVRTKAKAESAALHAGLRKEQMKVESLERALQQKEVEYWHFIHYRSDNLCSEFKFQNGGPGSIGREGEEYILDQQGKQGQNRKQGLWLVPETGSSSLHITPLISSLPTPNPGRASQVGPEKEKNIPQNRICGFLDIEENENSGKFLRRYFILDTQANCLLWYMDNPQNLAIGAGAVGSLQLTYISKVSIATPKQKPKTPFCFVINALSQRYFLQANDQKDLKDWVEALNQASKITVPKAGNLPLTTEVLKSLATPLALEKKPQVAYKTEIIGGVVVHTPINQNGGDGQEVGEPGSHAILRRSQSYIPTTGCRGPTGPPLIKSGYCVKQGNVRKSWKRRFFALDDFTICYFKCEQDREPLRTIFLKDVLKTHECLVKSGDLLMRDNLFEIITSSRTFYVQADSPEDMHSWIKEIGAAVQALKCHPRSLEEPWTPVPQAGEKLLPTEETAEDSLFTPRLGESSTSAVLPSSRIRHRSEPQHPKEKPFVFNLDDENIRTSDV</sequence>
<reference evidence="18" key="1">
    <citation type="submission" date="2019-10" db="EMBL/GenBank/DDBJ databases">
        <title>The sequence and de novo assembly of the wild yak genome.</title>
        <authorList>
            <person name="Liu Y."/>
        </authorList>
    </citation>
    <scope>NUCLEOTIDE SEQUENCE [LARGE SCALE GENOMIC DNA]</scope>
    <source>
        <strain evidence="18">WY2019</strain>
    </source>
</reference>
<keyword evidence="11" id="KW-0472">Membrane</keyword>
<feature type="domain" description="PH" evidence="17">
    <location>
        <begin position="845"/>
        <end position="945"/>
    </location>
</feature>
<comment type="caution">
    <text evidence="18">The sequence shown here is derived from an EMBL/GenBank/DDBJ whole genome shotgun (WGS) entry which is preliminary data.</text>
</comment>
<evidence type="ECO:0000256" key="4">
    <source>
        <dbReference type="ARBA" id="ARBA00009423"/>
    </source>
</evidence>
<protein>
    <recommendedName>
        <fullName evidence="17">PH domain-containing protein</fullName>
    </recommendedName>
</protein>
<keyword evidence="7" id="KW-0597">Phosphoprotein</keyword>
<dbReference type="Gene3D" id="1.20.5.1700">
    <property type="match status" value="1"/>
</dbReference>
<feature type="compositionally biased region" description="Basic and acidic residues" evidence="16">
    <location>
        <begin position="26"/>
        <end position="35"/>
    </location>
</feature>
<dbReference type="InterPro" id="IPR007707">
    <property type="entry name" value="TACC_C"/>
</dbReference>
<feature type="compositionally biased region" description="Basic and acidic residues" evidence="16">
    <location>
        <begin position="275"/>
        <end position="287"/>
    </location>
</feature>
<comment type="similarity">
    <text evidence="4">Belongs to the TACC family.</text>
</comment>
<gene>
    <name evidence="18" type="ORF">E5288_WYG009496</name>
</gene>
<proteinExistence type="inferred from homology"/>
<dbReference type="GO" id="GO:0005886">
    <property type="term" value="C:plasma membrane"/>
    <property type="evidence" value="ECO:0007669"/>
    <property type="project" value="UniProtKB-SubCell"/>
</dbReference>
<keyword evidence="19" id="KW-1185">Reference proteome</keyword>
<feature type="region of interest" description="Disordered" evidence="16">
    <location>
        <begin position="627"/>
        <end position="648"/>
    </location>
</feature>
<dbReference type="CDD" id="cd13270">
    <property type="entry name" value="PH1_TAPP1_2"/>
    <property type="match status" value="1"/>
</dbReference>
<comment type="subcellular location">
    <subcellularLocation>
        <location evidence="2">Cell membrane</location>
        <topology evidence="2">Peripheral membrane protein</topology>
    </subcellularLocation>
    <subcellularLocation>
        <location evidence="3">Cytoplasm</location>
        <location evidence="3">Cytoskeleton</location>
    </subcellularLocation>
    <subcellularLocation>
        <location evidence="1">Nucleus</location>
    </subcellularLocation>
</comment>
<evidence type="ECO:0000256" key="9">
    <source>
        <dbReference type="ARBA" id="ARBA00023054"/>
    </source>
</evidence>
<dbReference type="PROSITE" id="PS50003">
    <property type="entry name" value="PH_DOMAIN"/>
    <property type="match status" value="2"/>
</dbReference>
<evidence type="ECO:0000256" key="11">
    <source>
        <dbReference type="ARBA" id="ARBA00023136"/>
    </source>
</evidence>
<dbReference type="InterPro" id="IPR039915">
    <property type="entry name" value="TACC"/>
</dbReference>
<evidence type="ECO:0000256" key="15">
    <source>
        <dbReference type="SAM" id="Coils"/>
    </source>
</evidence>
<evidence type="ECO:0000256" key="8">
    <source>
        <dbReference type="ARBA" id="ARBA00022737"/>
    </source>
</evidence>
<dbReference type="PANTHER" id="PTHR13924">
    <property type="entry name" value="TRANSFORMING ACIDIC COILED-COIL CONTAINING PROTEIN 1/2"/>
    <property type="match status" value="1"/>
</dbReference>
<evidence type="ECO:0000256" key="3">
    <source>
        <dbReference type="ARBA" id="ARBA00004245"/>
    </source>
</evidence>
<feature type="coiled-coil region" evidence="15">
    <location>
        <begin position="494"/>
        <end position="564"/>
    </location>
</feature>
<evidence type="ECO:0000313" key="18">
    <source>
        <dbReference type="EMBL" id="MXQ91311.1"/>
    </source>
</evidence>
<evidence type="ECO:0000256" key="10">
    <source>
        <dbReference type="ARBA" id="ARBA00023121"/>
    </source>
</evidence>
<evidence type="ECO:0000256" key="2">
    <source>
        <dbReference type="ARBA" id="ARBA00004202"/>
    </source>
</evidence>
<keyword evidence="10" id="KW-0446">Lipid-binding</keyword>
<dbReference type="Gene3D" id="2.30.29.30">
    <property type="entry name" value="Pleckstrin-homology domain (PH domain)/Phosphotyrosine-binding domain (PTB)"/>
    <property type="match status" value="2"/>
</dbReference>
<dbReference type="FunFam" id="2.30.29.30:FF:000042">
    <property type="entry name" value="pleckstrin homology domain-containing family A member 1 isoform X2"/>
    <property type="match status" value="1"/>
</dbReference>
<evidence type="ECO:0000256" key="1">
    <source>
        <dbReference type="ARBA" id="ARBA00004123"/>
    </source>
</evidence>
<dbReference type="GO" id="GO:0007052">
    <property type="term" value="P:mitotic spindle organization"/>
    <property type="evidence" value="ECO:0007669"/>
    <property type="project" value="InterPro"/>
</dbReference>
<keyword evidence="6" id="KW-0963">Cytoplasm</keyword>
<feature type="region of interest" description="Disordered" evidence="16">
    <location>
        <begin position="26"/>
        <end position="135"/>
    </location>
</feature>
<keyword evidence="13" id="KW-0539">Nucleus</keyword>
<evidence type="ECO:0000313" key="19">
    <source>
        <dbReference type="Proteomes" id="UP000322234"/>
    </source>
</evidence>
<feature type="region of interest" description="Disordered" evidence="16">
    <location>
        <begin position="156"/>
        <end position="237"/>
    </location>
</feature>
<keyword evidence="8" id="KW-0677">Repeat</keyword>
<dbReference type="SUPFAM" id="SSF50729">
    <property type="entry name" value="PH domain-like"/>
    <property type="match status" value="2"/>
</dbReference>
<evidence type="ECO:0000256" key="13">
    <source>
        <dbReference type="ARBA" id="ARBA00023242"/>
    </source>
</evidence>
<feature type="domain" description="PH" evidence="17">
    <location>
        <begin position="654"/>
        <end position="760"/>
    </location>
</feature>
<evidence type="ECO:0000256" key="12">
    <source>
        <dbReference type="ARBA" id="ARBA00023212"/>
    </source>
</evidence>
<evidence type="ECO:0000256" key="7">
    <source>
        <dbReference type="ARBA" id="ARBA00022553"/>
    </source>
</evidence>
<dbReference type="FunFam" id="2.30.29.30:FF:000049">
    <property type="entry name" value="pleckstrin homology domain-containing family A member 1 isoform X1"/>
    <property type="match status" value="1"/>
</dbReference>
<feature type="region of interest" description="Disordered" evidence="16">
    <location>
        <begin position="271"/>
        <end position="307"/>
    </location>
</feature>
<organism evidence="18 19">
    <name type="scientific">Bos mutus</name>
    <name type="common">wild yak</name>
    <dbReference type="NCBI Taxonomy" id="72004"/>
    <lineage>
        <taxon>Eukaryota</taxon>
        <taxon>Metazoa</taxon>
        <taxon>Chordata</taxon>
        <taxon>Craniata</taxon>
        <taxon>Vertebrata</taxon>
        <taxon>Euteleostomi</taxon>
        <taxon>Mammalia</taxon>
        <taxon>Eutheria</taxon>
        <taxon>Laurasiatheria</taxon>
        <taxon>Artiodactyla</taxon>
        <taxon>Ruminantia</taxon>
        <taxon>Pecora</taxon>
        <taxon>Bovidae</taxon>
        <taxon>Bovinae</taxon>
        <taxon>Bos</taxon>
    </lineage>
</organism>
<comment type="function">
    <text evidence="14">Binds specifically to phosphatidylinositol 3,4-diphosphate (PtdIns3,4P2), but not to other phosphoinositides. May recruit other proteins to the plasma membrane.</text>
</comment>
<evidence type="ECO:0000256" key="5">
    <source>
        <dbReference type="ARBA" id="ARBA00022475"/>
    </source>
</evidence>
<keyword evidence="9 15" id="KW-0175">Coiled coil</keyword>
<dbReference type="GO" id="GO:0021987">
    <property type="term" value="P:cerebral cortex development"/>
    <property type="evidence" value="ECO:0007669"/>
    <property type="project" value="TreeGrafter"/>
</dbReference>
<feature type="compositionally biased region" description="Basic and acidic residues" evidence="16">
    <location>
        <begin position="1001"/>
        <end position="1011"/>
    </location>
</feature>
<keyword evidence="12" id="KW-0206">Cytoskeleton</keyword>
<accession>A0A6B0RQH7</accession>
<dbReference type="EMBL" id="VBQZ03000069">
    <property type="protein sequence ID" value="MXQ91311.1"/>
    <property type="molecule type" value="Genomic_DNA"/>
</dbReference>
<dbReference type="Pfam" id="PF00169">
    <property type="entry name" value="PH"/>
    <property type="match status" value="2"/>
</dbReference>
<dbReference type="Pfam" id="PF05010">
    <property type="entry name" value="TACC_C"/>
    <property type="match status" value="1"/>
</dbReference>
<dbReference type="InterPro" id="IPR011993">
    <property type="entry name" value="PH-like_dom_sf"/>
</dbReference>
<dbReference type="GO" id="GO:0005634">
    <property type="term" value="C:nucleus"/>
    <property type="evidence" value="ECO:0007669"/>
    <property type="project" value="UniProtKB-SubCell"/>
</dbReference>
<dbReference type="InterPro" id="IPR001849">
    <property type="entry name" value="PH_domain"/>
</dbReference>
<feature type="compositionally biased region" description="Basic and acidic residues" evidence="16">
    <location>
        <begin position="117"/>
        <end position="130"/>
    </location>
</feature>
<evidence type="ECO:0000256" key="6">
    <source>
        <dbReference type="ARBA" id="ARBA00022490"/>
    </source>
</evidence>
<evidence type="ECO:0000256" key="14">
    <source>
        <dbReference type="ARBA" id="ARBA00059661"/>
    </source>
</evidence>
<keyword evidence="5" id="KW-1003">Cell membrane</keyword>
<dbReference type="GO" id="GO:0005856">
    <property type="term" value="C:cytoskeleton"/>
    <property type="evidence" value="ECO:0007669"/>
    <property type="project" value="UniProtKB-SubCell"/>
</dbReference>
<feature type="coiled-coil region" evidence="15">
    <location>
        <begin position="392"/>
        <end position="465"/>
    </location>
</feature>
<dbReference type="GO" id="GO:0008289">
    <property type="term" value="F:lipid binding"/>
    <property type="evidence" value="ECO:0007669"/>
    <property type="project" value="UniProtKB-KW"/>
</dbReference>
<dbReference type="CDD" id="cd13271">
    <property type="entry name" value="PH2_TAPP1_2"/>
    <property type="match status" value="1"/>
</dbReference>
<dbReference type="AlphaFoldDB" id="A0A6B0RQH7"/>
<dbReference type="Proteomes" id="UP000322234">
    <property type="component" value="Unassembled WGS sequence"/>
</dbReference>
<dbReference type="GO" id="GO:0007097">
    <property type="term" value="P:nuclear migration"/>
    <property type="evidence" value="ECO:0007669"/>
    <property type="project" value="TreeGrafter"/>
</dbReference>
<dbReference type="GO" id="GO:0005737">
    <property type="term" value="C:cytoplasm"/>
    <property type="evidence" value="ECO:0007669"/>
    <property type="project" value="TreeGrafter"/>
</dbReference>
<evidence type="ECO:0000256" key="16">
    <source>
        <dbReference type="SAM" id="MobiDB-lite"/>
    </source>
</evidence>